<feature type="chain" id="PRO_5044617630" description="DUF2946 domain-containing protein" evidence="1">
    <location>
        <begin position="23"/>
        <end position="112"/>
    </location>
</feature>
<dbReference type="AlphaFoldDB" id="A0A562P926"/>
<dbReference type="OrthoDB" id="8758323at2"/>
<reference evidence="3 4" key="1">
    <citation type="journal article" date="2015" name="Stand. Genomic Sci.">
        <title>Genomic Encyclopedia of Bacterial and Archaeal Type Strains, Phase III: the genomes of soil and plant-associated and newly described type strains.</title>
        <authorList>
            <person name="Whitman W.B."/>
            <person name="Woyke T."/>
            <person name="Klenk H.P."/>
            <person name="Zhou Y."/>
            <person name="Lilburn T.G."/>
            <person name="Beck B.J."/>
            <person name="De Vos P."/>
            <person name="Vandamme P."/>
            <person name="Eisen J.A."/>
            <person name="Garrity G."/>
            <person name="Hugenholtz P."/>
            <person name="Kyrpides N.C."/>
        </authorList>
    </citation>
    <scope>NUCLEOTIDE SEQUENCE [LARGE SCALE GENOMIC DNA]</scope>
    <source>
        <strain evidence="3 4">CGMCC 1.10685</strain>
    </source>
</reference>
<dbReference type="RefSeq" id="WP_145881986.1">
    <property type="nucleotide sequence ID" value="NZ_CP046904.1"/>
</dbReference>
<proteinExistence type="predicted"/>
<keyword evidence="5" id="KW-1185">Reference proteome</keyword>
<reference evidence="3" key="2">
    <citation type="submission" date="2019-07" db="EMBL/GenBank/DDBJ databases">
        <authorList>
            <person name="Whitman W."/>
            <person name="Huntemann M."/>
            <person name="Clum A."/>
            <person name="Pillay M."/>
            <person name="Palaniappan K."/>
            <person name="Varghese N."/>
            <person name="Mikhailova N."/>
            <person name="Stamatis D."/>
            <person name="Reddy T."/>
            <person name="Daum C."/>
            <person name="Shapiro N."/>
            <person name="Ivanova N."/>
            <person name="Kyrpides N."/>
            <person name="Woyke T."/>
        </authorList>
    </citation>
    <scope>NUCLEOTIDE SEQUENCE</scope>
    <source>
        <strain evidence="3">CGMCC 1.10685</strain>
    </source>
</reference>
<protein>
    <recommendedName>
        <fullName evidence="6">DUF2946 domain-containing protein</fullName>
    </recommendedName>
</protein>
<dbReference type="Proteomes" id="UP000437862">
    <property type="component" value="Chromosome"/>
</dbReference>
<accession>A0A562P926</accession>
<evidence type="ECO:0008006" key="6">
    <source>
        <dbReference type="Google" id="ProtNLM"/>
    </source>
</evidence>
<feature type="signal peptide" evidence="1">
    <location>
        <begin position="1"/>
        <end position="22"/>
    </location>
</feature>
<keyword evidence="1" id="KW-0732">Signal</keyword>
<dbReference type="Proteomes" id="UP000315112">
    <property type="component" value="Unassembled WGS sequence"/>
</dbReference>
<evidence type="ECO:0000313" key="4">
    <source>
        <dbReference type="Proteomes" id="UP000315112"/>
    </source>
</evidence>
<sequence>MRRWLLILLLLIYPFQVSLALADGCCLATAAGVTHHAADSNQSAQPQDDGYTGAADPHCAACTFGHAAALPQLIAPMPMPHTHTLSPVLPSYLPASHLPGRPDRPQWSPAAL</sequence>
<evidence type="ECO:0000313" key="5">
    <source>
        <dbReference type="Proteomes" id="UP000437862"/>
    </source>
</evidence>
<organism evidence="3 4">
    <name type="scientific">Pseudoduganella flava</name>
    <dbReference type="NCBI Taxonomy" id="871742"/>
    <lineage>
        <taxon>Bacteria</taxon>
        <taxon>Pseudomonadati</taxon>
        <taxon>Pseudomonadota</taxon>
        <taxon>Betaproteobacteria</taxon>
        <taxon>Burkholderiales</taxon>
        <taxon>Oxalobacteraceae</taxon>
        <taxon>Telluria group</taxon>
        <taxon>Pseudoduganella</taxon>
    </lineage>
</organism>
<evidence type="ECO:0000256" key="1">
    <source>
        <dbReference type="SAM" id="SignalP"/>
    </source>
</evidence>
<reference evidence="2 5" key="3">
    <citation type="submission" date="2019-12" db="EMBL/GenBank/DDBJ databases">
        <title>Draft Genome Sequences of Six Type Strains of the Genus Massilia.</title>
        <authorList>
            <person name="Miess H."/>
            <person name="Frediansyah A."/>
            <person name="Goeker M."/>
            <person name="Gross H."/>
        </authorList>
    </citation>
    <scope>NUCLEOTIDE SEQUENCE [LARGE SCALE GENOMIC DNA]</scope>
    <source>
        <strain evidence="2 5">DSM 26639</strain>
    </source>
</reference>
<evidence type="ECO:0000313" key="2">
    <source>
        <dbReference type="EMBL" id="QGZ38029.1"/>
    </source>
</evidence>
<dbReference type="EMBL" id="VLKW01000019">
    <property type="protein sequence ID" value="TWI40964.1"/>
    <property type="molecule type" value="Genomic_DNA"/>
</dbReference>
<evidence type="ECO:0000313" key="3">
    <source>
        <dbReference type="EMBL" id="TWI40964.1"/>
    </source>
</evidence>
<gene>
    <name evidence="2" type="ORF">GO485_02510</name>
    <name evidence="3" type="ORF">IP92_05784</name>
</gene>
<dbReference type="EMBL" id="CP046904">
    <property type="protein sequence ID" value="QGZ38029.1"/>
    <property type="molecule type" value="Genomic_DNA"/>
</dbReference>
<name>A0A562P926_9BURK</name>